<evidence type="ECO:0000256" key="11">
    <source>
        <dbReference type="ARBA" id="ARBA00047550"/>
    </source>
</evidence>
<evidence type="ECO:0000256" key="7">
    <source>
        <dbReference type="ARBA" id="ARBA00022857"/>
    </source>
</evidence>
<name>A0A238F458_9BASI</name>
<evidence type="ECO:0000256" key="3">
    <source>
        <dbReference type="ARBA" id="ARBA00009723"/>
    </source>
</evidence>
<comment type="catalytic activity">
    <reaction evidence="12">
        <text>2,5-diamino-6-(1-D-ribitylamino)pyrimidin-4(3H)-one 5'-phosphate + NADP(+) = 2,5-diamino-6-(1-D-ribosylamino)pyrimidin-4(3H)-one 5'-phosphate + NADPH + H(+)</text>
        <dbReference type="Rhea" id="RHEA:27278"/>
        <dbReference type="ChEBI" id="CHEBI:15378"/>
        <dbReference type="ChEBI" id="CHEBI:57783"/>
        <dbReference type="ChEBI" id="CHEBI:58349"/>
        <dbReference type="ChEBI" id="CHEBI:58890"/>
        <dbReference type="ChEBI" id="CHEBI:59545"/>
        <dbReference type="EC" id="1.1.1.302"/>
    </reaction>
</comment>
<dbReference type="GO" id="GO:0009231">
    <property type="term" value="P:riboflavin biosynthetic process"/>
    <property type="evidence" value="ECO:0007669"/>
    <property type="project" value="UniProtKB-KW"/>
</dbReference>
<feature type="compositionally biased region" description="Low complexity" evidence="13">
    <location>
        <begin position="35"/>
        <end position="46"/>
    </location>
</feature>
<accession>A0A238F458</accession>
<evidence type="ECO:0000256" key="5">
    <source>
        <dbReference type="ARBA" id="ARBA00015035"/>
    </source>
</evidence>
<dbReference type="PANTHER" id="PTHR38011">
    <property type="entry name" value="DIHYDROFOLATE REDUCTASE FAMILY PROTEIN (AFU_ORTHOLOGUE AFUA_8G06820)"/>
    <property type="match status" value="1"/>
</dbReference>
<evidence type="ECO:0000256" key="13">
    <source>
        <dbReference type="SAM" id="MobiDB-lite"/>
    </source>
</evidence>
<evidence type="ECO:0000256" key="6">
    <source>
        <dbReference type="ARBA" id="ARBA00022619"/>
    </source>
</evidence>
<dbReference type="AlphaFoldDB" id="A0A238F458"/>
<dbReference type="STRING" id="269621.A0A238F458"/>
<evidence type="ECO:0000313" key="16">
    <source>
        <dbReference type="Proteomes" id="UP000198372"/>
    </source>
</evidence>
<evidence type="ECO:0000256" key="12">
    <source>
        <dbReference type="ARBA" id="ARBA00049020"/>
    </source>
</evidence>
<dbReference type="SUPFAM" id="SSF53597">
    <property type="entry name" value="Dihydrofolate reductase-like"/>
    <property type="match status" value="1"/>
</dbReference>
<dbReference type="Pfam" id="PF01872">
    <property type="entry name" value="RibD_C"/>
    <property type="match status" value="1"/>
</dbReference>
<evidence type="ECO:0000256" key="1">
    <source>
        <dbReference type="ARBA" id="ARBA00003555"/>
    </source>
</evidence>
<feature type="domain" description="Bacterial bifunctional deaminase-reductase C-terminal" evidence="14">
    <location>
        <begin position="58"/>
        <end position="269"/>
    </location>
</feature>
<protein>
    <recommendedName>
        <fullName evidence="5">2,5-diamino-6-ribosylamino-4(3H)-pyrimidinone 5'-phosphate reductase</fullName>
        <ecNumber evidence="4">1.1.1.302</ecNumber>
    </recommendedName>
    <alternativeName>
        <fullName evidence="10">2,5-diamino-6-(5-phospho-D-ribosylamino)pyrimidin-4(3H)-one reductase</fullName>
    </alternativeName>
    <alternativeName>
        <fullName evidence="9">2,5-diamino-6-ribitylamino-4(3H)-pyrimidinone 5'-phosphate synthase</fullName>
    </alternativeName>
</protein>
<dbReference type="EMBL" id="FMSP01000003">
    <property type="protein sequence ID" value="SCV68810.1"/>
    <property type="molecule type" value="Genomic_DNA"/>
</dbReference>
<evidence type="ECO:0000256" key="8">
    <source>
        <dbReference type="ARBA" id="ARBA00023002"/>
    </source>
</evidence>
<comment type="function">
    <text evidence="1">Catalyzes an early step in riboflavin biosynthesis, the NADPH-dependent reduction of the ribose side chain of 2,5-diamino-6-ribosylamino-4(3H)-pyrimidinone 5'-phosphate, yielding 2,5-diamino-6-ribitylamino-4(3H)-pyrimidinone 5'-phosphate.</text>
</comment>
<dbReference type="OrthoDB" id="5432at2759"/>
<dbReference type="InterPro" id="IPR024072">
    <property type="entry name" value="DHFR-like_dom_sf"/>
</dbReference>
<dbReference type="Gene3D" id="3.40.430.10">
    <property type="entry name" value="Dihydrofolate Reductase, subunit A"/>
    <property type="match status" value="1"/>
</dbReference>
<evidence type="ECO:0000313" key="15">
    <source>
        <dbReference type="EMBL" id="SCV68810.1"/>
    </source>
</evidence>
<evidence type="ECO:0000256" key="10">
    <source>
        <dbReference type="ARBA" id="ARBA00031630"/>
    </source>
</evidence>
<organism evidence="15 16">
    <name type="scientific">Microbotryum intermedium</name>
    <dbReference type="NCBI Taxonomy" id="269621"/>
    <lineage>
        <taxon>Eukaryota</taxon>
        <taxon>Fungi</taxon>
        <taxon>Dikarya</taxon>
        <taxon>Basidiomycota</taxon>
        <taxon>Pucciniomycotina</taxon>
        <taxon>Microbotryomycetes</taxon>
        <taxon>Microbotryales</taxon>
        <taxon>Microbotryaceae</taxon>
        <taxon>Microbotryum</taxon>
    </lineage>
</organism>
<evidence type="ECO:0000256" key="2">
    <source>
        <dbReference type="ARBA" id="ARBA00005104"/>
    </source>
</evidence>
<feature type="region of interest" description="Disordered" evidence="13">
    <location>
        <begin position="29"/>
        <end position="56"/>
    </location>
</feature>
<dbReference type="Proteomes" id="UP000198372">
    <property type="component" value="Unassembled WGS sequence"/>
</dbReference>
<evidence type="ECO:0000259" key="14">
    <source>
        <dbReference type="Pfam" id="PF01872"/>
    </source>
</evidence>
<keyword evidence="16" id="KW-1185">Reference proteome</keyword>
<sequence length="279" mass="30007">MATSTTTAAAPTAQPDLRSLLRSWYPAEVVSPGPSASSSSSTSAASEVDDPSRPRRRPFVTLTYAQSLDAKIAGPGGSQVRLSGNESMYLTHALRALHDSILVGVGTVLSDDPQLNARLPTFLPLEQQPRPLILDPNLNSPLTCKLIRNHRNRTMPQAVFFYSEQSTLAKERTKAFEAAGARVDSLPLQADSRLSLAALLERRDLLGRSLMVEGGAKVIASFLESGLVDLLIITVAPTIVGEGIRALRQGNLPPELEHVETRAFGKDTVIVARPKKAAR</sequence>
<keyword evidence="6" id="KW-0686">Riboflavin biosynthesis</keyword>
<keyword evidence="7" id="KW-0521">NADP</keyword>
<dbReference type="PANTHER" id="PTHR38011:SF7">
    <property type="entry name" value="2,5-DIAMINO-6-RIBOSYLAMINO-4(3H)-PYRIMIDINONE 5'-PHOSPHATE REDUCTASE"/>
    <property type="match status" value="1"/>
</dbReference>
<comment type="similarity">
    <text evidence="3">Belongs to the HTP reductase family.</text>
</comment>
<dbReference type="InterPro" id="IPR050765">
    <property type="entry name" value="Riboflavin_Biosynth_HTPR"/>
</dbReference>
<keyword evidence="8" id="KW-0560">Oxidoreductase</keyword>
<dbReference type="InterPro" id="IPR002734">
    <property type="entry name" value="RibDG_C"/>
</dbReference>
<evidence type="ECO:0000256" key="9">
    <source>
        <dbReference type="ARBA" id="ARBA00030073"/>
    </source>
</evidence>
<gene>
    <name evidence="15" type="ORF">BQ2448_931</name>
</gene>
<dbReference type="GO" id="GO:0008703">
    <property type="term" value="F:5-amino-6-(5-phosphoribosylamino)uracil reductase activity"/>
    <property type="evidence" value="ECO:0007669"/>
    <property type="project" value="InterPro"/>
</dbReference>
<dbReference type="EC" id="1.1.1.302" evidence="4"/>
<evidence type="ECO:0000256" key="4">
    <source>
        <dbReference type="ARBA" id="ARBA00012851"/>
    </source>
</evidence>
<comment type="pathway">
    <text evidence="2">Cofactor biosynthesis; riboflavin biosynthesis.</text>
</comment>
<proteinExistence type="inferred from homology"/>
<reference evidence="16" key="1">
    <citation type="submission" date="2016-09" db="EMBL/GenBank/DDBJ databases">
        <authorList>
            <person name="Jeantristanb JTB J.-T."/>
            <person name="Ricardo R."/>
        </authorList>
    </citation>
    <scope>NUCLEOTIDE SEQUENCE [LARGE SCALE GENOMIC DNA]</scope>
</reference>
<comment type="catalytic activity">
    <reaction evidence="11">
        <text>2,5-diamino-6-(1-D-ribitylamino)pyrimidin-4(3H)-one 5'-phosphate + NAD(+) = 2,5-diamino-6-(1-D-ribosylamino)pyrimidin-4(3H)-one 5'-phosphate + NADH + H(+)</text>
        <dbReference type="Rhea" id="RHEA:27274"/>
        <dbReference type="ChEBI" id="CHEBI:15378"/>
        <dbReference type="ChEBI" id="CHEBI:57540"/>
        <dbReference type="ChEBI" id="CHEBI:57945"/>
        <dbReference type="ChEBI" id="CHEBI:58890"/>
        <dbReference type="ChEBI" id="CHEBI:59545"/>
        <dbReference type="EC" id="1.1.1.302"/>
    </reaction>
</comment>